<name>A0A7W5FNQ1_9BACL</name>
<reference evidence="2 3" key="1">
    <citation type="submission" date="2020-08" db="EMBL/GenBank/DDBJ databases">
        <title>Genomic Encyclopedia of Type Strains, Phase III (KMG-III): the genomes of soil and plant-associated and newly described type strains.</title>
        <authorList>
            <person name="Whitman W."/>
        </authorList>
    </citation>
    <scope>NUCLEOTIDE SEQUENCE [LARGE SCALE GENOMIC DNA]</scope>
    <source>
        <strain evidence="2 3">CECT 5862</strain>
    </source>
</reference>
<evidence type="ECO:0000313" key="2">
    <source>
        <dbReference type="EMBL" id="MBB3111581.1"/>
    </source>
</evidence>
<dbReference type="AlphaFoldDB" id="A0A7W5FNQ1"/>
<evidence type="ECO:0000256" key="1">
    <source>
        <dbReference type="SAM" id="Phobius"/>
    </source>
</evidence>
<keyword evidence="1" id="KW-1133">Transmembrane helix</keyword>
<protein>
    <submittedName>
        <fullName evidence="2">Uncharacterized protein</fullName>
    </submittedName>
</protein>
<accession>A0A7W5FNQ1</accession>
<gene>
    <name evidence="2" type="ORF">FHS18_003649</name>
</gene>
<evidence type="ECO:0000313" key="3">
    <source>
        <dbReference type="Proteomes" id="UP000570361"/>
    </source>
</evidence>
<keyword evidence="1" id="KW-0812">Transmembrane</keyword>
<sequence>MLGTIFLWSGLVIPWLSLFFLDGHVIRRYLPAAFAITVFNTVISQVAYHY</sequence>
<dbReference type="EMBL" id="JACHXK010000008">
    <property type="protein sequence ID" value="MBB3111581.1"/>
    <property type="molecule type" value="Genomic_DNA"/>
</dbReference>
<keyword evidence="3" id="KW-1185">Reference proteome</keyword>
<dbReference type="Proteomes" id="UP000570361">
    <property type="component" value="Unassembled WGS sequence"/>
</dbReference>
<comment type="caution">
    <text evidence="2">The sequence shown here is derived from an EMBL/GenBank/DDBJ whole genome shotgun (WGS) entry which is preliminary data.</text>
</comment>
<feature type="transmembrane region" description="Helical" evidence="1">
    <location>
        <begin position="29"/>
        <end position="48"/>
    </location>
</feature>
<keyword evidence="1" id="KW-0472">Membrane</keyword>
<feature type="transmembrane region" description="Helical" evidence="1">
    <location>
        <begin position="6"/>
        <end position="22"/>
    </location>
</feature>
<dbReference type="RefSeq" id="WP_183601460.1">
    <property type="nucleotide sequence ID" value="NZ_JACHXK010000008.1"/>
</dbReference>
<proteinExistence type="predicted"/>
<organism evidence="2 3">
    <name type="scientific">Paenibacillus phyllosphaerae</name>
    <dbReference type="NCBI Taxonomy" id="274593"/>
    <lineage>
        <taxon>Bacteria</taxon>
        <taxon>Bacillati</taxon>
        <taxon>Bacillota</taxon>
        <taxon>Bacilli</taxon>
        <taxon>Bacillales</taxon>
        <taxon>Paenibacillaceae</taxon>
        <taxon>Paenibacillus</taxon>
    </lineage>
</organism>